<dbReference type="PROSITE" id="PS00151">
    <property type="entry name" value="ACYLPHOSPHATASE_2"/>
    <property type="match status" value="1"/>
</dbReference>
<dbReference type="SUPFAM" id="SSF54975">
    <property type="entry name" value="Acylphosphatase/BLUF domain-like"/>
    <property type="match status" value="1"/>
</dbReference>
<evidence type="ECO:0000256" key="6">
    <source>
        <dbReference type="RuleBase" id="RU004168"/>
    </source>
</evidence>
<evidence type="ECO:0000256" key="2">
    <source>
        <dbReference type="ARBA" id="ARBA00012150"/>
    </source>
</evidence>
<dbReference type="Pfam" id="PF00708">
    <property type="entry name" value="Acylphosphatase"/>
    <property type="match status" value="1"/>
</dbReference>
<dbReference type="PRINTS" id="PR00112">
    <property type="entry name" value="ACYLPHPHTASE"/>
</dbReference>
<dbReference type="PANTHER" id="PTHR47268:SF4">
    <property type="entry name" value="ACYLPHOSPHATASE"/>
    <property type="match status" value="1"/>
</dbReference>
<name>A0A841RDR8_9SPIO</name>
<evidence type="ECO:0000313" key="9">
    <source>
        <dbReference type="Proteomes" id="UP000587760"/>
    </source>
</evidence>
<dbReference type="InterPro" id="IPR001792">
    <property type="entry name" value="Acylphosphatase-like_dom"/>
</dbReference>
<keyword evidence="9" id="KW-1185">Reference proteome</keyword>
<evidence type="ECO:0000256" key="3">
    <source>
        <dbReference type="ARBA" id="ARBA00047645"/>
    </source>
</evidence>
<feature type="active site" evidence="4">
    <location>
        <position position="37"/>
    </location>
</feature>
<feature type="active site" evidence="4">
    <location>
        <position position="19"/>
    </location>
</feature>
<dbReference type="Gene3D" id="3.30.70.100">
    <property type="match status" value="1"/>
</dbReference>
<sequence>MIKSGIAIVRGRVQGVGFRYSALNKARSLGLRGWVRNEMDGSVTARFEGDEQDFLTYLEWLHTGPSSASVSHVDFRELNPENDLGQFQVSF</sequence>
<dbReference type="InterPro" id="IPR020456">
    <property type="entry name" value="Acylphosphatase"/>
</dbReference>
<comment type="catalytic activity">
    <reaction evidence="3 4 5">
        <text>an acyl phosphate + H2O = a carboxylate + phosphate + H(+)</text>
        <dbReference type="Rhea" id="RHEA:14965"/>
        <dbReference type="ChEBI" id="CHEBI:15377"/>
        <dbReference type="ChEBI" id="CHEBI:15378"/>
        <dbReference type="ChEBI" id="CHEBI:29067"/>
        <dbReference type="ChEBI" id="CHEBI:43474"/>
        <dbReference type="ChEBI" id="CHEBI:59918"/>
        <dbReference type="EC" id="3.6.1.7"/>
    </reaction>
</comment>
<keyword evidence="4 5" id="KW-0378">Hydrolase</keyword>
<dbReference type="PROSITE" id="PS51160">
    <property type="entry name" value="ACYLPHOSPHATASE_3"/>
    <property type="match status" value="1"/>
</dbReference>
<dbReference type="GO" id="GO:0003998">
    <property type="term" value="F:acylphosphatase activity"/>
    <property type="evidence" value="ECO:0007669"/>
    <property type="project" value="UniProtKB-EC"/>
</dbReference>
<evidence type="ECO:0000313" key="8">
    <source>
        <dbReference type="EMBL" id="MBB6481140.1"/>
    </source>
</evidence>
<dbReference type="PANTHER" id="PTHR47268">
    <property type="entry name" value="ACYLPHOSPHATASE"/>
    <property type="match status" value="1"/>
</dbReference>
<dbReference type="EMBL" id="JACHGJ010000005">
    <property type="protein sequence ID" value="MBB6481140.1"/>
    <property type="molecule type" value="Genomic_DNA"/>
</dbReference>
<dbReference type="RefSeq" id="WP_221439884.1">
    <property type="nucleotide sequence ID" value="NZ_JACHGJ010000005.1"/>
</dbReference>
<organism evidence="8 9">
    <name type="scientific">Spirochaeta isovalerica</name>
    <dbReference type="NCBI Taxonomy" id="150"/>
    <lineage>
        <taxon>Bacteria</taxon>
        <taxon>Pseudomonadati</taxon>
        <taxon>Spirochaetota</taxon>
        <taxon>Spirochaetia</taxon>
        <taxon>Spirochaetales</taxon>
        <taxon>Spirochaetaceae</taxon>
        <taxon>Spirochaeta</taxon>
    </lineage>
</organism>
<evidence type="ECO:0000259" key="7">
    <source>
        <dbReference type="PROSITE" id="PS51160"/>
    </source>
</evidence>
<evidence type="ECO:0000256" key="1">
    <source>
        <dbReference type="ARBA" id="ARBA00005614"/>
    </source>
</evidence>
<feature type="domain" description="Acylphosphatase-like" evidence="7">
    <location>
        <begin position="4"/>
        <end position="91"/>
    </location>
</feature>
<comment type="similarity">
    <text evidence="1 6">Belongs to the acylphosphatase family.</text>
</comment>
<dbReference type="InterPro" id="IPR036046">
    <property type="entry name" value="Acylphosphatase-like_dom_sf"/>
</dbReference>
<dbReference type="InterPro" id="IPR017968">
    <property type="entry name" value="Acylphosphatase_CS"/>
</dbReference>
<dbReference type="Proteomes" id="UP000587760">
    <property type="component" value="Unassembled WGS sequence"/>
</dbReference>
<dbReference type="EC" id="3.6.1.7" evidence="2 4"/>
<reference evidence="8 9" key="1">
    <citation type="submission" date="2020-08" db="EMBL/GenBank/DDBJ databases">
        <title>Genomic Encyclopedia of Type Strains, Phase IV (KMG-IV): sequencing the most valuable type-strain genomes for metagenomic binning, comparative biology and taxonomic classification.</title>
        <authorList>
            <person name="Goeker M."/>
        </authorList>
    </citation>
    <scope>NUCLEOTIDE SEQUENCE [LARGE SCALE GENOMIC DNA]</scope>
    <source>
        <strain evidence="8 9">DSM 2461</strain>
    </source>
</reference>
<evidence type="ECO:0000256" key="5">
    <source>
        <dbReference type="RuleBase" id="RU000553"/>
    </source>
</evidence>
<dbReference type="PROSITE" id="PS00150">
    <property type="entry name" value="ACYLPHOSPHATASE_1"/>
    <property type="match status" value="1"/>
</dbReference>
<gene>
    <name evidence="8" type="ORF">HNR50_002813</name>
</gene>
<protein>
    <recommendedName>
        <fullName evidence="2 4">Acylphosphatase</fullName>
        <ecNumber evidence="2 4">3.6.1.7</ecNumber>
    </recommendedName>
</protein>
<dbReference type="AlphaFoldDB" id="A0A841RDR8"/>
<proteinExistence type="inferred from homology"/>
<evidence type="ECO:0000256" key="4">
    <source>
        <dbReference type="PROSITE-ProRule" id="PRU00520"/>
    </source>
</evidence>
<comment type="caution">
    <text evidence="8">The sequence shown here is derived from an EMBL/GenBank/DDBJ whole genome shotgun (WGS) entry which is preliminary data.</text>
</comment>
<accession>A0A841RDR8</accession>